<accession>A0A5J9UIV6</accession>
<dbReference type="Proteomes" id="UP000324897">
    <property type="component" value="Unassembled WGS sequence"/>
</dbReference>
<reference evidence="1 2" key="1">
    <citation type="journal article" date="2019" name="Sci. Rep.">
        <title>A high-quality genome of Eragrostis curvula grass provides insights into Poaceae evolution and supports new strategies to enhance forage quality.</title>
        <authorList>
            <person name="Carballo J."/>
            <person name="Santos B.A.C.M."/>
            <person name="Zappacosta D."/>
            <person name="Garbus I."/>
            <person name="Selva J.P."/>
            <person name="Gallo C.A."/>
            <person name="Diaz A."/>
            <person name="Albertini E."/>
            <person name="Caccamo M."/>
            <person name="Echenique V."/>
        </authorList>
    </citation>
    <scope>NUCLEOTIDE SEQUENCE [LARGE SCALE GENOMIC DNA]</scope>
    <source>
        <strain evidence="2">cv. Victoria</strain>
        <tissue evidence="1">Leaf</tissue>
    </source>
</reference>
<evidence type="ECO:0000313" key="2">
    <source>
        <dbReference type="Proteomes" id="UP000324897"/>
    </source>
</evidence>
<name>A0A5J9UIV6_9POAL</name>
<dbReference type="AlphaFoldDB" id="A0A5J9UIV6"/>
<sequence length="271" mass="29098">MNGVRVADVGHAAGALIHHRHLLVGLSIGQRLCNDVKNLRDGVVREKCQRSVRRVESLIERRRRRSGATFLCGDARALSHGFVVAVAVGDALALLTVAGVGDPAELEGRVRRDGVLVHDPPLAAALHVHVEVEVVPAPLDLLAVDDDQLVGEVLAQALLALPRPAVLAAPIRARTSICVHEEEGTGAVFDGKAVAAEELPWLGVGRRIVVDDEAREQVGLAADAPEEVELGEQLVGGFEVHVRRDVVEDLRRRRPHRVPCVSRDGGRERGG</sequence>
<comment type="caution">
    <text evidence="1">The sequence shown here is derived from an EMBL/GenBank/DDBJ whole genome shotgun (WGS) entry which is preliminary data.</text>
</comment>
<keyword evidence="2" id="KW-1185">Reference proteome</keyword>
<proteinExistence type="predicted"/>
<evidence type="ECO:0000313" key="1">
    <source>
        <dbReference type="EMBL" id="TVU23217.1"/>
    </source>
</evidence>
<dbReference type="EMBL" id="RWGY01000014">
    <property type="protein sequence ID" value="TVU23217.1"/>
    <property type="molecule type" value="Genomic_DNA"/>
</dbReference>
<organism evidence="1 2">
    <name type="scientific">Eragrostis curvula</name>
    <name type="common">weeping love grass</name>
    <dbReference type="NCBI Taxonomy" id="38414"/>
    <lineage>
        <taxon>Eukaryota</taxon>
        <taxon>Viridiplantae</taxon>
        <taxon>Streptophyta</taxon>
        <taxon>Embryophyta</taxon>
        <taxon>Tracheophyta</taxon>
        <taxon>Spermatophyta</taxon>
        <taxon>Magnoliopsida</taxon>
        <taxon>Liliopsida</taxon>
        <taxon>Poales</taxon>
        <taxon>Poaceae</taxon>
        <taxon>PACMAD clade</taxon>
        <taxon>Chloridoideae</taxon>
        <taxon>Eragrostideae</taxon>
        <taxon>Eragrostidinae</taxon>
        <taxon>Eragrostis</taxon>
    </lineage>
</organism>
<gene>
    <name evidence="1" type="ORF">EJB05_30184</name>
</gene>
<feature type="non-terminal residue" evidence="1">
    <location>
        <position position="1"/>
    </location>
</feature>
<protein>
    <submittedName>
        <fullName evidence="1">Uncharacterized protein</fullName>
    </submittedName>
</protein>
<dbReference type="Gramene" id="TVU23217">
    <property type="protein sequence ID" value="TVU23217"/>
    <property type="gene ID" value="EJB05_30184"/>
</dbReference>